<sequence length="80" mass="9094">MDSYPSGYGGRRRSEAPMTISTIHKIDCSHGSNISLFDDDPKAERVDRSMRSRGALGHFRDDGVSISQIHSEEEKRPRRF</sequence>
<name>A0ABR2PZC7_9ROSI</name>
<feature type="compositionally biased region" description="Basic and acidic residues" evidence="1">
    <location>
        <begin position="70"/>
        <end position="80"/>
    </location>
</feature>
<gene>
    <name evidence="2" type="ORF">V6N11_008018</name>
</gene>
<keyword evidence="3" id="KW-1185">Reference proteome</keyword>
<evidence type="ECO:0000313" key="2">
    <source>
        <dbReference type="EMBL" id="KAK8993800.1"/>
    </source>
</evidence>
<accession>A0ABR2PZC7</accession>
<dbReference type="Proteomes" id="UP001396334">
    <property type="component" value="Unassembled WGS sequence"/>
</dbReference>
<reference evidence="2 3" key="1">
    <citation type="journal article" date="2024" name="G3 (Bethesda)">
        <title>Genome assembly of Hibiscus sabdariffa L. provides insights into metabolisms of medicinal natural products.</title>
        <authorList>
            <person name="Kim T."/>
        </authorList>
    </citation>
    <scope>NUCLEOTIDE SEQUENCE [LARGE SCALE GENOMIC DNA]</scope>
    <source>
        <strain evidence="2">TK-2024</strain>
        <tissue evidence="2">Old leaves</tissue>
    </source>
</reference>
<feature type="region of interest" description="Disordered" evidence="1">
    <location>
        <begin position="54"/>
        <end position="80"/>
    </location>
</feature>
<evidence type="ECO:0000256" key="1">
    <source>
        <dbReference type="SAM" id="MobiDB-lite"/>
    </source>
</evidence>
<dbReference type="EMBL" id="JBBPBN010000048">
    <property type="protein sequence ID" value="KAK8993800.1"/>
    <property type="molecule type" value="Genomic_DNA"/>
</dbReference>
<protein>
    <submittedName>
        <fullName evidence="2">Uncharacterized protein</fullName>
    </submittedName>
</protein>
<evidence type="ECO:0000313" key="3">
    <source>
        <dbReference type="Proteomes" id="UP001396334"/>
    </source>
</evidence>
<proteinExistence type="predicted"/>
<organism evidence="2 3">
    <name type="scientific">Hibiscus sabdariffa</name>
    <name type="common">roselle</name>
    <dbReference type="NCBI Taxonomy" id="183260"/>
    <lineage>
        <taxon>Eukaryota</taxon>
        <taxon>Viridiplantae</taxon>
        <taxon>Streptophyta</taxon>
        <taxon>Embryophyta</taxon>
        <taxon>Tracheophyta</taxon>
        <taxon>Spermatophyta</taxon>
        <taxon>Magnoliopsida</taxon>
        <taxon>eudicotyledons</taxon>
        <taxon>Gunneridae</taxon>
        <taxon>Pentapetalae</taxon>
        <taxon>rosids</taxon>
        <taxon>malvids</taxon>
        <taxon>Malvales</taxon>
        <taxon>Malvaceae</taxon>
        <taxon>Malvoideae</taxon>
        <taxon>Hibiscus</taxon>
    </lineage>
</organism>
<comment type="caution">
    <text evidence="2">The sequence shown here is derived from an EMBL/GenBank/DDBJ whole genome shotgun (WGS) entry which is preliminary data.</text>
</comment>